<evidence type="ECO:0000256" key="4">
    <source>
        <dbReference type="ARBA" id="ARBA00023163"/>
    </source>
</evidence>
<dbReference type="SMART" id="SM00066">
    <property type="entry name" value="GAL4"/>
    <property type="match status" value="1"/>
</dbReference>
<keyword evidence="3" id="KW-0238">DNA-binding</keyword>
<keyword evidence="4" id="KW-0804">Transcription</keyword>
<keyword evidence="2" id="KW-0805">Transcription regulation</keyword>
<proteinExistence type="predicted"/>
<dbReference type="PROSITE" id="PS50048">
    <property type="entry name" value="ZN2_CY6_FUNGAL_2"/>
    <property type="match status" value="1"/>
</dbReference>
<feature type="compositionally biased region" description="Basic and acidic residues" evidence="6">
    <location>
        <begin position="102"/>
        <end position="116"/>
    </location>
</feature>
<dbReference type="GO" id="GO:0008270">
    <property type="term" value="F:zinc ion binding"/>
    <property type="evidence" value="ECO:0007669"/>
    <property type="project" value="InterPro"/>
</dbReference>
<evidence type="ECO:0000259" key="7">
    <source>
        <dbReference type="PROSITE" id="PS50048"/>
    </source>
</evidence>
<reference evidence="8 9" key="1">
    <citation type="submission" date="2018-12" db="EMBL/GenBank/DDBJ databases">
        <title>Venturia inaequalis Genome Resource.</title>
        <authorList>
            <person name="Lichtner F.J."/>
        </authorList>
    </citation>
    <scope>NUCLEOTIDE SEQUENCE [LARGE SCALE GENOMIC DNA]</scope>
    <source>
        <strain evidence="8 9">120213</strain>
    </source>
</reference>
<dbReference type="EMBL" id="WNWS01000189">
    <property type="protein sequence ID" value="KAE9975695.1"/>
    <property type="molecule type" value="Genomic_DNA"/>
</dbReference>
<dbReference type="GO" id="GO:0005634">
    <property type="term" value="C:nucleus"/>
    <property type="evidence" value="ECO:0007669"/>
    <property type="project" value="UniProtKB-SubCell"/>
</dbReference>
<evidence type="ECO:0000256" key="5">
    <source>
        <dbReference type="ARBA" id="ARBA00023242"/>
    </source>
</evidence>
<comment type="subcellular location">
    <subcellularLocation>
        <location evidence="1">Nucleus</location>
    </subcellularLocation>
</comment>
<dbReference type="CDD" id="cd00067">
    <property type="entry name" value="GAL4"/>
    <property type="match status" value="1"/>
</dbReference>
<evidence type="ECO:0000313" key="9">
    <source>
        <dbReference type="Proteomes" id="UP000447873"/>
    </source>
</evidence>
<accession>A0A8H3USV1</accession>
<evidence type="ECO:0000313" key="8">
    <source>
        <dbReference type="EMBL" id="KAE9975695.1"/>
    </source>
</evidence>
<dbReference type="InterPro" id="IPR001138">
    <property type="entry name" value="Zn2Cys6_DnaBD"/>
</dbReference>
<dbReference type="PANTHER" id="PTHR31845:SF17">
    <property type="entry name" value="ZN(II)2CYS6 TRANSCRIPTION FACTOR (EUROFUNG)"/>
    <property type="match status" value="1"/>
</dbReference>
<gene>
    <name evidence="8" type="ORF">EG328_003012</name>
</gene>
<feature type="region of interest" description="Disordered" evidence="6">
    <location>
        <begin position="96"/>
        <end position="116"/>
    </location>
</feature>
<dbReference type="Proteomes" id="UP000447873">
    <property type="component" value="Unassembled WGS sequence"/>
</dbReference>
<protein>
    <recommendedName>
        <fullName evidence="7">Zn(2)-C6 fungal-type domain-containing protein</fullName>
    </recommendedName>
</protein>
<dbReference type="GO" id="GO:0000981">
    <property type="term" value="F:DNA-binding transcription factor activity, RNA polymerase II-specific"/>
    <property type="evidence" value="ECO:0007669"/>
    <property type="project" value="InterPro"/>
</dbReference>
<keyword evidence="5" id="KW-0539">Nucleus</keyword>
<dbReference type="InterPro" id="IPR036864">
    <property type="entry name" value="Zn2-C6_fun-type_DNA-bd_sf"/>
</dbReference>
<feature type="domain" description="Zn(2)-C6 fungal-type" evidence="7">
    <location>
        <begin position="19"/>
        <end position="51"/>
    </location>
</feature>
<dbReference type="Gene3D" id="4.10.240.10">
    <property type="entry name" value="Zn(2)-C6 fungal-type DNA-binding domain"/>
    <property type="match status" value="1"/>
</dbReference>
<dbReference type="PROSITE" id="PS00463">
    <property type="entry name" value="ZN2_CY6_FUNGAL_1"/>
    <property type="match status" value="1"/>
</dbReference>
<sequence>MNPSTPGTSGQGSSSSFNACLPCRKIKTKCLLPQDAAKCHRCLRKSIVCEFQQHRRGRKLGTRLNSLPSNKGDDCADIGIIAESHTEGTIPASFAQQSTRRASVERPKYEPDEPEPACREFWSDSDGFQPSSLLNRQAARGNFSLQNVLSTSAVPIAKATSPPMWNQEDPINKGLLNHAIATSLYQGFMANLNPFICQLDPVLHTFDHVRETAPFLLSTILAAAAKALNPSLQSTLRDHAETLFAKAFRRGEKSASHVQAILILTYWKEPEDTRAFVNVGLAIRVAMELGWHNLAVHPQPPGRSEFESRKARNIERTWLVLFVYDRSYNAAITMLELVADESNTSSLYFAQDSVHVMIAYAAVFLIKLVLSVPGTIRHEIEATAINSLRTAAEILSQQAAPPNTGCALQSMFLANVIGLVEHPSQYRLARSTLQNAPGPLPGQISVAYETPMQTTKMLGRSSHEAPQRISHKSNGHDAIFSKYNDSSLVPDLQNFDFDDNEMWSGMFASAGFAIDDGTFLPDIGGNYGPI</sequence>
<dbReference type="InterPro" id="IPR051089">
    <property type="entry name" value="prtT"/>
</dbReference>
<comment type="caution">
    <text evidence="8">The sequence shown here is derived from an EMBL/GenBank/DDBJ whole genome shotgun (WGS) entry which is preliminary data.</text>
</comment>
<organism evidence="8 9">
    <name type="scientific">Venturia inaequalis</name>
    <name type="common">Apple scab fungus</name>
    <dbReference type="NCBI Taxonomy" id="5025"/>
    <lineage>
        <taxon>Eukaryota</taxon>
        <taxon>Fungi</taxon>
        <taxon>Dikarya</taxon>
        <taxon>Ascomycota</taxon>
        <taxon>Pezizomycotina</taxon>
        <taxon>Dothideomycetes</taxon>
        <taxon>Pleosporomycetidae</taxon>
        <taxon>Venturiales</taxon>
        <taxon>Venturiaceae</taxon>
        <taxon>Venturia</taxon>
    </lineage>
</organism>
<evidence type="ECO:0000256" key="1">
    <source>
        <dbReference type="ARBA" id="ARBA00004123"/>
    </source>
</evidence>
<dbReference type="GO" id="GO:0000976">
    <property type="term" value="F:transcription cis-regulatory region binding"/>
    <property type="evidence" value="ECO:0007669"/>
    <property type="project" value="TreeGrafter"/>
</dbReference>
<evidence type="ECO:0000256" key="3">
    <source>
        <dbReference type="ARBA" id="ARBA00023125"/>
    </source>
</evidence>
<evidence type="ECO:0000256" key="6">
    <source>
        <dbReference type="SAM" id="MobiDB-lite"/>
    </source>
</evidence>
<name>A0A8H3USV1_VENIN</name>
<dbReference type="PANTHER" id="PTHR31845">
    <property type="entry name" value="FINGER DOMAIN PROTEIN, PUTATIVE-RELATED"/>
    <property type="match status" value="1"/>
</dbReference>
<evidence type="ECO:0000256" key="2">
    <source>
        <dbReference type="ARBA" id="ARBA00023015"/>
    </source>
</evidence>
<dbReference type="SUPFAM" id="SSF57701">
    <property type="entry name" value="Zn2/Cys6 DNA-binding domain"/>
    <property type="match status" value="1"/>
</dbReference>
<dbReference type="AlphaFoldDB" id="A0A8H3USV1"/>
<dbReference type="CDD" id="cd12148">
    <property type="entry name" value="fungal_TF_MHR"/>
    <property type="match status" value="1"/>
</dbReference>